<keyword evidence="1" id="KW-0732">Signal</keyword>
<name>A0ABQ3K1E4_9DEIO</name>
<comment type="caution">
    <text evidence="2">The sequence shown here is derived from an EMBL/GenBank/DDBJ whole genome shotgun (WGS) entry which is preliminary data.</text>
</comment>
<protein>
    <recommendedName>
        <fullName evidence="4">DUF5666 domain-containing protein</fullName>
    </recommendedName>
</protein>
<keyword evidence="3" id="KW-1185">Reference proteome</keyword>
<feature type="chain" id="PRO_5046378649" description="DUF5666 domain-containing protein" evidence="1">
    <location>
        <begin position="19"/>
        <end position="163"/>
    </location>
</feature>
<dbReference type="EMBL" id="BNAL01000002">
    <property type="protein sequence ID" value="GHF94645.1"/>
    <property type="molecule type" value="Genomic_DNA"/>
</dbReference>
<accession>A0ABQ3K1E4</accession>
<gene>
    <name evidence="2" type="ORF">GCM10017783_03360</name>
</gene>
<sequence>MKKIVLMMMASTALMACAPTDTKTTTSTTTTVASDTTTEVASETTTTEVASDTTTTVASDATVSGTMANDDNANVADEVDMAAGDGIEGTVESWDATGRTFTMMEGDKSYTVVVTDATQYMDGEQAWDVDGFYGEDRMGQEIAVEGEVDSATNTITATKITRY</sequence>
<organism evidence="2 3">
    <name type="scientific">Deinococcus piscis</name>
    <dbReference type="NCBI Taxonomy" id="394230"/>
    <lineage>
        <taxon>Bacteria</taxon>
        <taxon>Thermotogati</taxon>
        <taxon>Deinococcota</taxon>
        <taxon>Deinococci</taxon>
        <taxon>Deinococcales</taxon>
        <taxon>Deinococcaceae</taxon>
        <taxon>Deinococcus</taxon>
    </lineage>
</organism>
<dbReference type="Proteomes" id="UP000632154">
    <property type="component" value="Unassembled WGS sequence"/>
</dbReference>
<evidence type="ECO:0000256" key="1">
    <source>
        <dbReference type="SAM" id="SignalP"/>
    </source>
</evidence>
<proteinExistence type="predicted"/>
<dbReference type="PROSITE" id="PS51257">
    <property type="entry name" value="PROKAR_LIPOPROTEIN"/>
    <property type="match status" value="1"/>
</dbReference>
<feature type="signal peptide" evidence="1">
    <location>
        <begin position="1"/>
        <end position="18"/>
    </location>
</feature>
<evidence type="ECO:0000313" key="3">
    <source>
        <dbReference type="Proteomes" id="UP000632154"/>
    </source>
</evidence>
<reference evidence="3" key="1">
    <citation type="journal article" date="2019" name="Int. J. Syst. Evol. Microbiol.">
        <title>The Global Catalogue of Microorganisms (GCM) 10K type strain sequencing project: providing services to taxonomists for standard genome sequencing and annotation.</title>
        <authorList>
            <consortium name="The Broad Institute Genomics Platform"/>
            <consortium name="The Broad Institute Genome Sequencing Center for Infectious Disease"/>
            <person name="Wu L."/>
            <person name="Ma J."/>
        </authorList>
    </citation>
    <scope>NUCLEOTIDE SEQUENCE [LARGE SCALE GENOMIC DNA]</scope>
    <source>
        <strain evidence="3">CGMCC 1.18439</strain>
    </source>
</reference>
<evidence type="ECO:0008006" key="4">
    <source>
        <dbReference type="Google" id="ProtNLM"/>
    </source>
</evidence>
<evidence type="ECO:0000313" key="2">
    <source>
        <dbReference type="EMBL" id="GHF94645.1"/>
    </source>
</evidence>
<dbReference type="RefSeq" id="WP_189641931.1">
    <property type="nucleotide sequence ID" value="NZ_BNAL01000002.1"/>
</dbReference>